<keyword evidence="10" id="KW-1185">Reference proteome</keyword>
<dbReference type="Gene3D" id="2.60.40.2700">
    <property type="match status" value="5"/>
</dbReference>
<dbReference type="Proteomes" id="UP000541033">
    <property type="component" value="Unassembled WGS sequence"/>
</dbReference>
<comment type="caution">
    <text evidence="9">The sequence shown here is derived from an EMBL/GenBank/DDBJ whole genome shotgun (WGS) entry which is preliminary data.</text>
</comment>
<keyword evidence="6" id="KW-0812">Transmembrane</keyword>
<dbReference type="InterPro" id="IPR019931">
    <property type="entry name" value="LPXTG_anchor"/>
</dbReference>
<feature type="domain" description="Gram-positive cocci surface proteins LPxTG" evidence="8">
    <location>
        <begin position="902"/>
        <end position="938"/>
    </location>
</feature>
<evidence type="ECO:0000256" key="4">
    <source>
        <dbReference type="ARBA" id="ARBA00023088"/>
    </source>
</evidence>
<organism evidence="9 10">
    <name type="scientific">Lysinibacter cavernae</name>
    <dbReference type="NCBI Taxonomy" id="1640652"/>
    <lineage>
        <taxon>Bacteria</taxon>
        <taxon>Bacillati</taxon>
        <taxon>Actinomycetota</taxon>
        <taxon>Actinomycetes</taxon>
        <taxon>Micrococcales</taxon>
        <taxon>Microbacteriaceae</taxon>
        <taxon>Lysinibacter</taxon>
    </lineage>
</organism>
<evidence type="ECO:0000256" key="3">
    <source>
        <dbReference type="ARBA" id="ARBA00022729"/>
    </source>
</evidence>
<evidence type="ECO:0000259" key="8">
    <source>
        <dbReference type="PROSITE" id="PS50847"/>
    </source>
</evidence>
<keyword evidence="4" id="KW-0572">Peptidoglycan-anchor</keyword>
<accession>A0A7X5R3K3</accession>
<evidence type="ECO:0000256" key="2">
    <source>
        <dbReference type="ARBA" id="ARBA00022525"/>
    </source>
</evidence>
<feature type="region of interest" description="Disordered" evidence="5">
    <location>
        <begin position="71"/>
        <end position="116"/>
    </location>
</feature>
<evidence type="ECO:0000256" key="1">
    <source>
        <dbReference type="ARBA" id="ARBA00022512"/>
    </source>
</evidence>
<dbReference type="PROSITE" id="PS50847">
    <property type="entry name" value="GRAM_POS_ANCHORING"/>
    <property type="match status" value="1"/>
</dbReference>
<dbReference type="EMBL" id="JAAMOX010000003">
    <property type="protein sequence ID" value="NIH54976.1"/>
    <property type="molecule type" value="Genomic_DNA"/>
</dbReference>
<keyword evidence="2" id="KW-0964">Secreted</keyword>
<evidence type="ECO:0000313" key="9">
    <source>
        <dbReference type="EMBL" id="NIH54976.1"/>
    </source>
</evidence>
<evidence type="ECO:0000256" key="5">
    <source>
        <dbReference type="SAM" id="MobiDB-lite"/>
    </source>
</evidence>
<evidence type="ECO:0000256" key="7">
    <source>
        <dbReference type="SAM" id="SignalP"/>
    </source>
</evidence>
<dbReference type="AlphaFoldDB" id="A0A7X5R3K3"/>
<name>A0A7X5R3K3_9MICO</name>
<feature type="region of interest" description="Disordered" evidence="5">
    <location>
        <begin position="126"/>
        <end position="145"/>
    </location>
</feature>
<gene>
    <name evidence="9" type="ORF">FHX76_002891</name>
</gene>
<sequence length="938" mass="94291">MTLFSVRSAKRVGSSVAAVALTVGLVSSALLYSSSPVNAQDTAAPSADAATPDAAATHALQVAPAPVEGPAEDALVQPAPDGESTVAPAGDPAADTEPHGAIDETPAPQESGDSEVVTPPVVATEAPAQDGSAARATEATPQAVPQATPQAAALAFAPLAARTVTISGSAQVGSVLTATAANFNGTNGITYRWVSTTANNRDERVIQSESSNRSYTIKPADLGRKIFVDAYRGMWEEASSTGVLVTQTEQTGAAANAQGINKVDNTVSVGLSGWAPGTALTYAWTLGSASLPNSSSSLTLSPSQAGKDLKVVVTGKNASYADTTRTVSFGTVAKGTLTPGSLAFVSAPSVSTGAAAALNGWPADLSVSIEWRVEGIWRQSTTVLSIPLSAADLGKTVTLKATIEKPGYDVASKTVSAVVAAGTIVTTPVRLSGDARVGSALSVAADHGWNPAPASYDVQWFRNGVAMPGETGLSYTVLPSDIGDEIVASVSGSVDGYEHATRISDSRTVSEGIALIYDVIAGGPAVVGSTLSATTGIYLPVSAELSYQWYADGDAIEGETASTLAIGPDLLNKAVTVTTTVSKTGYRSMDATSPARIIQPGSRVNADVTVEGNANVGETLTARPGAWAQGSEFSYQWQVGGVDVLGATGSTFELLPAYLGQNVSVNLLVTERGYTPGTATSEPIEVQAGALTPGTVHIEGTPVKGAILEAKADGWPADAALSYQWQRNGVAIVGATAALYQVTDADVNTELTVVVLCTRDGYTPAEADSEAVSPLAGSITVSAANVVAGGAITITGSNFVSGAAVRVELHSTPVVLGEVTASGTGGFTLNATIPSGTTPGSHTVKIIDPDTGEAVAEAVLAVSPVTPTDDSAVPKPDGNGNGSGTGNGSAPVTKPAGASTGLAVTGTVSDVARTVGLGSLVLLLAGLVLLVARRRSES</sequence>
<feature type="compositionally biased region" description="Low complexity" evidence="5">
    <location>
        <begin position="136"/>
        <end position="145"/>
    </location>
</feature>
<dbReference type="RefSeq" id="WP_167151811.1">
    <property type="nucleotide sequence ID" value="NZ_JAAMOX010000003.1"/>
</dbReference>
<evidence type="ECO:0000313" key="10">
    <source>
        <dbReference type="Proteomes" id="UP000541033"/>
    </source>
</evidence>
<feature type="region of interest" description="Disordered" evidence="5">
    <location>
        <begin position="865"/>
        <end position="894"/>
    </location>
</feature>
<keyword evidence="3 7" id="KW-0732">Signal</keyword>
<protein>
    <recommendedName>
        <fullName evidence="8">Gram-positive cocci surface proteins LPxTG domain-containing protein</fullName>
    </recommendedName>
</protein>
<feature type="chain" id="PRO_5031263377" description="Gram-positive cocci surface proteins LPxTG domain-containing protein" evidence="7">
    <location>
        <begin position="40"/>
        <end position="938"/>
    </location>
</feature>
<proteinExistence type="predicted"/>
<reference evidence="9 10" key="1">
    <citation type="submission" date="2020-02" db="EMBL/GenBank/DDBJ databases">
        <title>Sequencing the genomes of 1000 actinobacteria strains.</title>
        <authorList>
            <person name="Klenk H.-P."/>
        </authorList>
    </citation>
    <scope>NUCLEOTIDE SEQUENCE [LARGE SCALE GENOMIC DNA]</scope>
    <source>
        <strain evidence="9 10">DSM 27960</strain>
    </source>
</reference>
<feature type="transmembrane region" description="Helical" evidence="6">
    <location>
        <begin position="915"/>
        <end position="932"/>
    </location>
</feature>
<keyword evidence="6" id="KW-0472">Membrane</keyword>
<keyword evidence="1" id="KW-0134">Cell wall</keyword>
<evidence type="ECO:0000256" key="6">
    <source>
        <dbReference type="SAM" id="Phobius"/>
    </source>
</evidence>
<feature type="signal peptide" evidence="7">
    <location>
        <begin position="1"/>
        <end position="39"/>
    </location>
</feature>
<keyword evidence="6" id="KW-1133">Transmembrane helix</keyword>